<evidence type="ECO:0000313" key="8">
    <source>
        <dbReference type="Proteomes" id="UP001652442"/>
    </source>
</evidence>
<evidence type="ECO:0000313" key="7">
    <source>
        <dbReference type="EMBL" id="MCU6760743.1"/>
    </source>
</evidence>
<dbReference type="Proteomes" id="UP001652442">
    <property type="component" value="Unassembled WGS sequence"/>
</dbReference>
<dbReference type="PANTHER" id="PTHR30482:SF17">
    <property type="entry name" value="ABC TRANSPORTER ATP-BINDING PROTEIN"/>
    <property type="match status" value="1"/>
</dbReference>
<evidence type="ECO:0000256" key="3">
    <source>
        <dbReference type="ARBA" id="ARBA00022692"/>
    </source>
</evidence>
<feature type="transmembrane region" description="Helical" evidence="6">
    <location>
        <begin position="278"/>
        <end position="301"/>
    </location>
</feature>
<sequence>MMKKTSKITPVILLAVIAVLIVFPFVGSSYATSIITLILIYMAMGQMWNLMGGYAGLLSLGMQAFIGIGGYSLTILSVNYGVNIYLAIIVGAVICAVFGLAVSPAIFKMSGVYFAIGTWIIAEALMIFFSNWKFVGYAKDWGIKTVYGMSNIQLYFTALVIGIIAILVVYRLLRTKTGLALMAIRDNTSAAEVMGINIYRTKLTCYVITCFMTGLIGGVMYMVQGYIKPDTGFSINWTIAMTFMVIIGGLGTMEGPIVGAIIYVIIVQVMYNFPGMSMIVLGIIAIAVILIAPSGIMGTLYEKTGFQLLSPRRSIPKIKKTEEKS</sequence>
<feature type="transmembrane region" description="Helical" evidence="6">
    <location>
        <begin position="84"/>
        <end position="107"/>
    </location>
</feature>
<dbReference type="CDD" id="cd06581">
    <property type="entry name" value="TM_PBP1_LivM_like"/>
    <property type="match status" value="1"/>
</dbReference>
<feature type="transmembrane region" description="Helical" evidence="6">
    <location>
        <begin position="112"/>
        <end position="132"/>
    </location>
</feature>
<dbReference type="EMBL" id="JAOQJQ010000001">
    <property type="protein sequence ID" value="MCU6760743.1"/>
    <property type="molecule type" value="Genomic_DNA"/>
</dbReference>
<keyword evidence="2" id="KW-1003">Cell membrane</keyword>
<protein>
    <submittedName>
        <fullName evidence="7">Branched-chain amino acid ABC transporter permease</fullName>
    </submittedName>
</protein>
<evidence type="ECO:0000256" key="4">
    <source>
        <dbReference type="ARBA" id="ARBA00022989"/>
    </source>
</evidence>
<feature type="transmembrane region" description="Helical" evidence="6">
    <location>
        <begin position="203"/>
        <end position="223"/>
    </location>
</feature>
<keyword evidence="4 6" id="KW-1133">Transmembrane helix</keyword>
<feature type="transmembrane region" description="Helical" evidence="6">
    <location>
        <begin position="235"/>
        <end position="266"/>
    </location>
</feature>
<feature type="transmembrane region" description="Helical" evidence="6">
    <location>
        <begin position="152"/>
        <end position="173"/>
    </location>
</feature>
<evidence type="ECO:0000256" key="1">
    <source>
        <dbReference type="ARBA" id="ARBA00004651"/>
    </source>
</evidence>
<evidence type="ECO:0000256" key="2">
    <source>
        <dbReference type="ARBA" id="ARBA00022475"/>
    </source>
</evidence>
<feature type="transmembrane region" description="Helical" evidence="6">
    <location>
        <begin position="54"/>
        <end position="78"/>
    </location>
</feature>
<keyword evidence="8" id="KW-1185">Reference proteome</keyword>
<organism evidence="7 8">
    <name type="scientific">Brotonthovivens ammoniilytica</name>
    <dbReference type="NCBI Taxonomy" id="2981725"/>
    <lineage>
        <taxon>Bacteria</taxon>
        <taxon>Bacillati</taxon>
        <taxon>Bacillota</taxon>
        <taxon>Clostridia</taxon>
        <taxon>Lachnospirales</taxon>
        <taxon>Lachnospiraceae</taxon>
        <taxon>Brotonthovivens</taxon>
    </lineage>
</organism>
<keyword evidence="5 6" id="KW-0472">Membrane</keyword>
<name>A0ABT2TEY1_9FIRM</name>
<keyword evidence="3 6" id="KW-0812">Transmembrane</keyword>
<feature type="transmembrane region" description="Helical" evidence="6">
    <location>
        <begin position="12"/>
        <end position="42"/>
    </location>
</feature>
<dbReference type="Pfam" id="PF02653">
    <property type="entry name" value="BPD_transp_2"/>
    <property type="match status" value="1"/>
</dbReference>
<comment type="caution">
    <text evidence="7">The sequence shown here is derived from an EMBL/GenBank/DDBJ whole genome shotgun (WGS) entry which is preliminary data.</text>
</comment>
<dbReference type="PANTHER" id="PTHR30482">
    <property type="entry name" value="HIGH-AFFINITY BRANCHED-CHAIN AMINO ACID TRANSPORT SYSTEM PERMEASE"/>
    <property type="match status" value="1"/>
</dbReference>
<reference evidence="7 8" key="1">
    <citation type="journal article" date="2021" name="ISME Commun">
        <title>Automated analysis of genomic sequences facilitates high-throughput and comprehensive description of bacteria.</title>
        <authorList>
            <person name="Hitch T.C.A."/>
        </authorList>
    </citation>
    <scope>NUCLEOTIDE SEQUENCE [LARGE SCALE GENOMIC DNA]</scope>
    <source>
        <strain evidence="7 8">Sanger_109</strain>
    </source>
</reference>
<dbReference type="InterPro" id="IPR001851">
    <property type="entry name" value="ABC_transp_permease"/>
</dbReference>
<evidence type="ECO:0000256" key="6">
    <source>
        <dbReference type="SAM" id="Phobius"/>
    </source>
</evidence>
<proteinExistence type="predicted"/>
<accession>A0ABT2TEY1</accession>
<gene>
    <name evidence="7" type="ORF">OCV88_00150</name>
</gene>
<dbReference type="RefSeq" id="WP_158423632.1">
    <property type="nucleotide sequence ID" value="NZ_JAOQJQ010000001.1"/>
</dbReference>
<comment type="subcellular location">
    <subcellularLocation>
        <location evidence="1">Cell membrane</location>
        <topology evidence="1">Multi-pass membrane protein</topology>
    </subcellularLocation>
</comment>
<dbReference type="InterPro" id="IPR043428">
    <property type="entry name" value="LivM-like"/>
</dbReference>
<evidence type="ECO:0000256" key="5">
    <source>
        <dbReference type="ARBA" id="ARBA00023136"/>
    </source>
</evidence>